<feature type="binding site" evidence="13">
    <location>
        <position position="276"/>
    </location>
    <ligand>
        <name>Zn(2+)</name>
        <dbReference type="ChEBI" id="CHEBI:29105"/>
        <note>catalytic</note>
    </ligand>
</feature>
<dbReference type="GO" id="GO:0005789">
    <property type="term" value="C:endoplasmic reticulum membrane"/>
    <property type="evidence" value="ECO:0007669"/>
    <property type="project" value="UniProtKB-SubCell"/>
</dbReference>
<evidence type="ECO:0000256" key="3">
    <source>
        <dbReference type="ARBA" id="ARBA00022692"/>
    </source>
</evidence>
<evidence type="ECO:0000256" key="14">
    <source>
        <dbReference type="RuleBase" id="RU366005"/>
    </source>
</evidence>
<feature type="transmembrane region" description="Helical" evidence="14">
    <location>
        <begin position="67"/>
        <end position="86"/>
    </location>
</feature>
<dbReference type="InterPro" id="IPR032456">
    <property type="entry name" value="Peptidase_M48_N"/>
</dbReference>
<keyword evidence="3 14" id="KW-0812">Transmembrane</keyword>
<keyword evidence="8 14" id="KW-1133">Transmembrane helix</keyword>
<dbReference type="GO" id="GO:0004222">
    <property type="term" value="F:metalloendopeptidase activity"/>
    <property type="evidence" value="ECO:0007669"/>
    <property type="project" value="UniProtKB-UniRule"/>
</dbReference>
<feature type="binding site" evidence="13">
    <location>
        <position position="354"/>
    </location>
    <ligand>
        <name>Zn(2+)</name>
        <dbReference type="ChEBI" id="CHEBI:29105"/>
        <note>catalytic</note>
    </ligand>
</feature>
<feature type="transmembrane region" description="Helical" evidence="14">
    <location>
        <begin position="92"/>
        <end position="115"/>
    </location>
</feature>
<evidence type="ECO:0000256" key="9">
    <source>
        <dbReference type="ARBA" id="ARBA00023049"/>
    </source>
</evidence>
<keyword evidence="7 13" id="KW-0862">Zinc</keyword>
<sequence>MYSNWITYLILFSVIAHWVIDSITVALNLSSLSPVIPEEFEAVYNADEYAKSQRYTRAKSSFGLKSSAYSLMTFLILWFSGAFNIMDVFVRSFGFSIIFTGIFYIMALSSITYLLELPFSIYSTFVLEEEFGFNKTTAKTFVLDQLKSLGLAIVLGGPLIAALVAFIQYTGPSSWLYCWVFVSIFSLVMFYVAPKYILPLFNTLTLLDDQQLLAKIKHLAGNVNFSFGSIFLMDGSKRSGHSNAFFAGIGNSKRIVLFDTLIAKQTPEEIIAILGHEMGHYKLGHVYTSLLITMAHTFGLFFAMSIFISNDDLFKAFFIGQKSVYTGMFLFSHMLAPVEFAMQLLMTAFSRHNEFAADQFAVNAIDNPEDLVSGLKKLSVDNLSNLTPHWLLVALTYTHPPVIDRIQAIRLHAAKKAKRL</sequence>
<proteinExistence type="inferred from homology"/>
<dbReference type="EMBL" id="HACM01008553">
    <property type="protein sequence ID" value="CRZ08995.1"/>
    <property type="molecule type" value="Transcribed_RNA"/>
</dbReference>
<dbReference type="GO" id="GO:0046872">
    <property type="term" value="F:metal ion binding"/>
    <property type="evidence" value="ECO:0007669"/>
    <property type="project" value="UniProtKB-UniRule"/>
</dbReference>
<feature type="transmembrane region" description="Helical" evidence="14">
    <location>
        <begin position="174"/>
        <end position="193"/>
    </location>
</feature>
<feature type="active site" description="Proton donor" evidence="12">
    <location>
        <position position="358"/>
    </location>
</feature>
<evidence type="ECO:0000256" key="7">
    <source>
        <dbReference type="ARBA" id="ARBA00022833"/>
    </source>
</evidence>
<keyword evidence="9 14" id="KW-0482">Metalloprotease</keyword>
<dbReference type="AlphaFoldDB" id="A0A0H5R466"/>
<feature type="transmembrane region" description="Helical" evidence="14">
    <location>
        <begin position="286"/>
        <end position="308"/>
    </location>
</feature>
<reference evidence="17" key="1">
    <citation type="submission" date="2015-04" db="EMBL/GenBank/DDBJ databases">
        <title>The genome sequence of the plant pathogenic Rhizarian Plasmodiophora brassicae reveals insights in its biotrophic life cycle and the origin of chitin synthesis.</title>
        <authorList>
            <person name="Schwelm A."/>
            <person name="Fogelqvist J."/>
            <person name="Knaust A."/>
            <person name="Julke S."/>
            <person name="Lilja T."/>
            <person name="Dhandapani V."/>
            <person name="Bonilla-Rosso G."/>
            <person name="Karlsson M."/>
            <person name="Shevchenko A."/>
            <person name="Choi S.R."/>
            <person name="Kim H.G."/>
            <person name="Park J.Y."/>
            <person name="Lim Y.P."/>
            <person name="Ludwig-Muller J."/>
            <person name="Dixelius C."/>
        </authorList>
    </citation>
    <scope>NUCLEOTIDE SEQUENCE</scope>
    <source>
        <tissue evidence="17">Potato root galls</tissue>
    </source>
</reference>
<evidence type="ECO:0000256" key="6">
    <source>
        <dbReference type="ARBA" id="ARBA00022824"/>
    </source>
</evidence>
<dbReference type="Pfam" id="PF16491">
    <property type="entry name" value="Peptidase_M48_N"/>
    <property type="match status" value="1"/>
</dbReference>
<feature type="transmembrane region" description="Helical" evidence="14">
    <location>
        <begin position="149"/>
        <end position="168"/>
    </location>
</feature>
<comment type="cofactor">
    <cofactor evidence="13 14">
        <name>Zn(2+)</name>
        <dbReference type="ChEBI" id="CHEBI:29105"/>
    </cofactor>
    <text evidence="13 14">Binds 1 zinc ion per subunit.</text>
</comment>
<dbReference type="InterPro" id="IPR001915">
    <property type="entry name" value="Peptidase_M48"/>
</dbReference>
<keyword evidence="4 13" id="KW-0479">Metal-binding</keyword>
<feature type="transmembrane region" description="Helical" evidence="14">
    <location>
        <begin position="328"/>
        <end position="349"/>
    </location>
</feature>
<feature type="transmembrane region" description="Helical" evidence="14">
    <location>
        <begin position="6"/>
        <end position="27"/>
    </location>
</feature>
<evidence type="ECO:0000256" key="2">
    <source>
        <dbReference type="ARBA" id="ARBA00022670"/>
    </source>
</evidence>
<evidence type="ECO:0000256" key="13">
    <source>
        <dbReference type="PIRSR" id="PIRSR627057-2"/>
    </source>
</evidence>
<keyword evidence="5 14" id="KW-0378">Hydrolase</keyword>
<feature type="binding site" evidence="13">
    <location>
        <position position="280"/>
    </location>
    <ligand>
        <name>Zn(2+)</name>
        <dbReference type="ChEBI" id="CHEBI:29105"/>
        <note>catalytic</note>
    </ligand>
</feature>
<comment type="catalytic activity">
    <reaction evidence="11 14">
        <text>Hydrolyzes the peptide bond -P2-(S-farnesyl or geranylgeranyl)C-P1'-P2'-P3'-COOH where P1' and P2' are amino acids with aliphatic side chains and P3' is any C-terminal residue.</text>
        <dbReference type="EC" id="3.4.24.84"/>
    </reaction>
</comment>
<evidence type="ECO:0000259" key="16">
    <source>
        <dbReference type="Pfam" id="PF16491"/>
    </source>
</evidence>
<name>A0A0H5R466_9EUKA</name>
<dbReference type="FunFam" id="3.30.2010.10:FF:000002">
    <property type="entry name" value="CAAX prenyl protease"/>
    <property type="match status" value="1"/>
</dbReference>
<evidence type="ECO:0000259" key="15">
    <source>
        <dbReference type="Pfam" id="PF01435"/>
    </source>
</evidence>
<organism evidence="17">
    <name type="scientific">Spongospora subterranea</name>
    <dbReference type="NCBI Taxonomy" id="70186"/>
    <lineage>
        <taxon>Eukaryota</taxon>
        <taxon>Sar</taxon>
        <taxon>Rhizaria</taxon>
        <taxon>Endomyxa</taxon>
        <taxon>Phytomyxea</taxon>
        <taxon>Plasmodiophorida</taxon>
        <taxon>Plasmodiophoridae</taxon>
        <taxon>Spongospora</taxon>
    </lineage>
</organism>
<dbReference type="GO" id="GO:0071586">
    <property type="term" value="P:CAAX-box protein processing"/>
    <property type="evidence" value="ECO:0007669"/>
    <property type="project" value="UniProtKB-UniRule"/>
</dbReference>
<feature type="domain" description="CAAX prenyl protease 1 N-terminal" evidence="16">
    <location>
        <begin position="32"/>
        <end position="203"/>
    </location>
</feature>
<evidence type="ECO:0000256" key="11">
    <source>
        <dbReference type="ARBA" id="ARBA00044456"/>
    </source>
</evidence>
<feature type="active site" evidence="12">
    <location>
        <position position="277"/>
    </location>
</feature>
<evidence type="ECO:0000256" key="8">
    <source>
        <dbReference type="ARBA" id="ARBA00022989"/>
    </source>
</evidence>
<evidence type="ECO:0000256" key="10">
    <source>
        <dbReference type="ARBA" id="ARBA00023136"/>
    </source>
</evidence>
<evidence type="ECO:0000256" key="5">
    <source>
        <dbReference type="ARBA" id="ARBA00022801"/>
    </source>
</evidence>
<protein>
    <recommendedName>
        <fullName evidence="14">CAAX prenyl protease</fullName>
        <ecNumber evidence="14">3.4.24.84</ecNumber>
    </recommendedName>
</protein>
<evidence type="ECO:0000313" key="17">
    <source>
        <dbReference type="EMBL" id="CRZ08995.1"/>
    </source>
</evidence>
<keyword evidence="10 14" id="KW-0472">Membrane</keyword>
<dbReference type="Pfam" id="PF01435">
    <property type="entry name" value="Peptidase_M48"/>
    <property type="match status" value="1"/>
</dbReference>
<dbReference type="PANTHER" id="PTHR10120">
    <property type="entry name" value="CAAX PRENYL PROTEASE 1"/>
    <property type="match status" value="1"/>
</dbReference>
<dbReference type="CDD" id="cd07343">
    <property type="entry name" value="M48A_Zmpste24p_like"/>
    <property type="match status" value="1"/>
</dbReference>
<feature type="domain" description="Peptidase M48" evidence="15">
    <location>
        <begin position="208"/>
        <end position="410"/>
    </location>
</feature>
<comment type="function">
    <text evidence="14">Proteolytically removes the C-terminal three residues of farnesylated proteins.</text>
</comment>
<evidence type="ECO:0000256" key="1">
    <source>
        <dbReference type="ARBA" id="ARBA00004477"/>
    </source>
</evidence>
<comment type="subcellular location">
    <subcellularLocation>
        <location evidence="1 14">Endoplasmic reticulum membrane</location>
        <topology evidence="1 14">Multi-pass membrane protein</topology>
    </subcellularLocation>
</comment>
<evidence type="ECO:0000256" key="4">
    <source>
        <dbReference type="ARBA" id="ARBA00022723"/>
    </source>
</evidence>
<dbReference type="Gene3D" id="3.30.2010.10">
    <property type="entry name" value="Metalloproteases ('zincins'), catalytic domain"/>
    <property type="match status" value="1"/>
</dbReference>
<dbReference type="EC" id="3.4.24.84" evidence="14"/>
<keyword evidence="6 14" id="KW-0256">Endoplasmic reticulum</keyword>
<comment type="similarity">
    <text evidence="14">Belongs to the peptidase M48A family.</text>
</comment>
<keyword evidence="2 14" id="KW-0645">Protease</keyword>
<evidence type="ECO:0000256" key="12">
    <source>
        <dbReference type="PIRSR" id="PIRSR627057-1"/>
    </source>
</evidence>
<dbReference type="InterPro" id="IPR027057">
    <property type="entry name" value="CAXX_Prtase_1"/>
</dbReference>
<accession>A0A0H5R466</accession>